<dbReference type="NCBIfam" id="TIGR02884">
    <property type="entry name" value="spore_pdaA"/>
    <property type="match status" value="1"/>
</dbReference>
<dbReference type="PANTHER" id="PTHR35788:SF1">
    <property type="entry name" value="EXPORTED PROTEIN"/>
    <property type="match status" value="1"/>
</dbReference>
<keyword evidence="3" id="KW-1185">Reference proteome</keyword>
<evidence type="ECO:0000313" key="3">
    <source>
        <dbReference type="Proteomes" id="UP000269097"/>
    </source>
</evidence>
<dbReference type="Pfam" id="PF04294">
    <property type="entry name" value="VanW"/>
    <property type="match status" value="1"/>
</dbReference>
<dbReference type="AlphaFoldDB" id="A0A3G3JVV7"/>
<name>A0A3G3JVV7_9BACL</name>
<dbReference type="KEGG" id="coh:EAV92_07225"/>
<organism evidence="2 3">
    <name type="scientific">Cohnella candidum</name>
    <dbReference type="NCBI Taxonomy" id="2674991"/>
    <lineage>
        <taxon>Bacteria</taxon>
        <taxon>Bacillati</taxon>
        <taxon>Bacillota</taxon>
        <taxon>Bacilli</taxon>
        <taxon>Bacillales</taxon>
        <taxon>Paenibacillaceae</taxon>
        <taxon>Cohnella</taxon>
    </lineage>
</organism>
<feature type="domain" description="NodB homology" evidence="1">
    <location>
        <begin position="67"/>
        <end position="248"/>
    </location>
</feature>
<reference evidence="2 3" key="1">
    <citation type="submission" date="2018-10" db="EMBL/GenBank/DDBJ databases">
        <title>Genome Sequence of Cohnella sp.</title>
        <authorList>
            <person name="Srinivasan S."/>
            <person name="Kim M.K."/>
        </authorList>
    </citation>
    <scope>NUCLEOTIDE SEQUENCE [LARGE SCALE GENOMIC DNA]</scope>
    <source>
        <strain evidence="2 3">18JY8-7</strain>
    </source>
</reference>
<dbReference type="PROSITE" id="PS51677">
    <property type="entry name" value="NODB"/>
    <property type="match status" value="1"/>
</dbReference>
<dbReference type="Pfam" id="PF01522">
    <property type="entry name" value="Polysacc_deac_1"/>
    <property type="match status" value="1"/>
</dbReference>
<gene>
    <name evidence="2" type="primary">pdaA</name>
    <name evidence="2" type="ORF">EAV92_07225</name>
</gene>
<dbReference type="InterPro" id="IPR002509">
    <property type="entry name" value="NODB_dom"/>
</dbReference>
<dbReference type="InterPro" id="IPR007391">
    <property type="entry name" value="Vancomycin_resist_VanW"/>
</dbReference>
<accession>A0A3G3JVV7</accession>
<dbReference type="CDD" id="cd10948">
    <property type="entry name" value="CE4_BsPdaA_like"/>
    <property type="match status" value="1"/>
</dbReference>
<dbReference type="InterPro" id="IPR014235">
    <property type="entry name" value="Spore_PdaA"/>
</dbReference>
<dbReference type="GO" id="GO:0005975">
    <property type="term" value="P:carbohydrate metabolic process"/>
    <property type="evidence" value="ECO:0007669"/>
    <property type="project" value="InterPro"/>
</dbReference>
<dbReference type="Gene3D" id="3.20.20.370">
    <property type="entry name" value="Glycoside hydrolase/deacetylase"/>
    <property type="match status" value="1"/>
</dbReference>
<dbReference type="InterPro" id="IPR052913">
    <property type="entry name" value="Glycopeptide_resist_protein"/>
</dbReference>
<dbReference type="InterPro" id="IPR011330">
    <property type="entry name" value="Glyco_hydro/deAcase_b/a-brl"/>
</dbReference>
<dbReference type="Proteomes" id="UP000269097">
    <property type="component" value="Chromosome"/>
</dbReference>
<protein>
    <submittedName>
        <fullName evidence="2">Delta-lactam-biosynthetic de-N-acetylase</fullName>
    </submittedName>
</protein>
<proteinExistence type="predicted"/>
<dbReference type="PANTHER" id="PTHR35788">
    <property type="entry name" value="EXPORTED PROTEIN-RELATED"/>
    <property type="match status" value="1"/>
</dbReference>
<dbReference type="GO" id="GO:0016810">
    <property type="term" value="F:hydrolase activity, acting on carbon-nitrogen (but not peptide) bonds"/>
    <property type="evidence" value="ECO:0007669"/>
    <property type="project" value="InterPro"/>
</dbReference>
<evidence type="ECO:0000259" key="1">
    <source>
        <dbReference type="PROSITE" id="PS51677"/>
    </source>
</evidence>
<sequence>MRYLAWFVVLSVILLTVQQTETQAQDRSYHFGFKKSRNGALPSIDEEGFKPILQRNGAIFTGDTRKKELFLTFDNGYENGFTPSILDVLKAKQVPAAFFVTGHYVKDRPDLVKRMAQEGHIVGNHSWSHPDMTQVSDERIKTELDRVRESVAQLTGRQEMRFLRPPRGIFNERTLRTSRTFGYTNVFWSIAYKDWDVNQQRGPDYAYRMVIAQLHPGAVILLHSVSKDNASALGRIIDEARRQGYAFQSLDRLVQSTAAPANLTVTLKGAAIATVDRNAYVWPVFPLVRLEKMRELLDELERKSYTAPQNAVIGSHGQIVAERNGYQLDRRAMADRLYDYLYGNSGLSHVEVPLKTIYAKVDGELLSQLRDKQIGYYTTYYNAGNRGRSHNISLAARVIDSKVVFPGESFSFNRTVGMRTTKAGYRRAPIIVQGELSEGIGGGICQVSSTLFNAVDRAGLTILERYSHSRRVPYVPSGRDATVSWGGPDFVFRNPYAQPVLIRASAGGGRVYVAIFSSESIHYSPRVVPGMLKGLPPEVADPNQR</sequence>
<dbReference type="EMBL" id="CP033433">
    <property type="protein sequence ID" value="AYQ72383.1"/>
    <property type="molecule type" value="Genomic_DNA"/>
</dbReference>
<evidence type="ECO:0000313" key="2">
    <source>
        <dbReference type="EMBL" id="AYQ72383.1"/>
    </source>
</evidence>
<dbReference type="SUPFAM" id="SSF88713">
    <property type="entry name" value="Glycoside hydrolase/deacetylase"/>
    <property type="match status" value="1"/>
</dbReference>